<sequence>MSSVLYDAQGPRAKRRNIVFTAVFLVAIVALLWWVYTTLDEKGQLDWDKWKMFFTSGEPWSTYIWPGLQNTLKAAALAMVIALPLGAVLGIARLSDHAWVRVPVSIVVEFFRSIPVLVLMIFGLALFAKYTNVSSDNRPLFAVVTGLVLYNASVLAEIVRAGILALPKGQAEGAMAIGLRKGQSMRLILLPQAVTTMLPAIVSQLVVILKDTALGGAVLTFPDLLASANTMSGYYGANVIASFTVIAVIYIALNFSLTTFAGWLERRLRRAKKSTGAVLKADDAGIPGGAATGAGGGGN</sequence>
<evidence type="ECO:0000313" key="9">
    <source>
        <dbReference type="EMBL" id="NEB09057.1"/>
    </source>
</evidence>
<reference evidence="9 10" key="1">
    <citation type="submission" date="2020-01" db="EMBL/GenBank/DDBJ databases">
        <title>Insect and environment-associated Actinomycetes.</title>
        <authorList>
            <person name="Currrie C."/>
            <person name="Chevrette M."/>
            <person name="Carlson C."/>
            <person name="Stubbendieck R."/>
            <person name="Wendt-Pienkowski E."/>
        </authorList>
    </citation>
    <scope>NUCLEOTIDE SEQUENCE [LARGE SCALE GENOMIC DNA]</scope>
    <source>
        <strain evidence="9 10">SID14163</strain>
    </source>
</reference>
<dbReference type="GO" id="GO:0043190">
    <property type="term" value="C:ATP-binding cassette (ABC) transporter complex"/>
    <property type="evidence" value="ECO:0007669"/>
    <property type="project" value="InterPro"/>
</dbReference>
<dbReference type="InterPro" id="IPR000515">
    <property type="entry name" value="MetI-like"/>
</dbReference>
<dbReference type="AlphaFoldDB" id="A0A7K3PGN6"/>
<keyword evidence="4 7" id="KW-0812">Transmembrane</keyword>
<dbReference type="CDD" id="cd06261">
    <property type="entry name" value="TM_PBP2"/>
    <property type="match status" value="1"/>
</dbReference>
<dbReference type="GO" id="GO:0006865">
    <property type="term" value="P:amino acid transport"/>
    <property type="evidence" value="ECO:0007669"/>
    <property type="project" value="TreeGrafter"/>
</dbReference>
<comment type="similarity">
    <text evidence="7">Belongs to the binding-protein-dependent transport system permease family.</text>
</comment>
<comment type="subcellular location">
    <subcellularLocation>
        <location evidence="1 7">Cell membrane</location>
        <topology evidence="1 7">Multi-pass membrane protein</topology>
    </subcellularLocation>
</comment>
<feature type="transmembrane region" description="Helical" evidence="7">
    <location>
        <begin position="187"/>
        <end position="209"/>
    </location>
</feature>
<keyword evidence="6 7" id="KW-0472">Membrane</keyword>
<evidence type="ECO:0000256" key="3">
    <source>
        <dbReference type="ARBA" id="ARBA00022475"/>
    </source>
</evidence>
<evidence type="ECO:0000259" key="8">
    <source>
        <dbReference type="PROSITE" id="PS50928"/>
    </source>
</evidence>
<dbReference type="NCBIfam" id="TIGR01726">
    <property type="entry name" value="HEQRo_perm_3TM"/>
    <property type="match status" value="1"/>
</dbReference>
<evidence type="ECO:0000256" key="1">
    <source>
        <dbReference type="ARBA" id="ARBA00004651"/>
    </source>
</evidence>
<organism evidence="9 10">
    <name type="scientific">Streptomyces coelicoflavus</name>
    <dbReference type="NCBI Taxonomy" id="285562"/>
    <lineage>
        <taxon>Bacteria</taxon>
        <taxon>Bacillati</taxon>
        <taxon>Actinomycetota</taxon>
        <taxon>Actinomycetes</taxon>
        <taxon>Kitasatosporales</taxon>
        <taxon>Streptomycetaceae</taxon>
        <taxon>Streptomyces</taxon>
    </lineage>
</organism>
<evidence type="ECO:0000256" key="5">
    <source>
        <dbReference type="ARBA" id="ARBA00022989"/>
    </source>
</evidence>
<feature type="transmembrane region" description="Helical" evidence="7">
    <location>
        <begin position="106"/>
        <end position="128"/>
    </location>
</feature>
<feature type="transmembrane region" description="Helical" evidence="7">
    <location>
        <begin position="239"/>
        <end position="264"/>
    </location>
</feature>
<dbReference type="InterPro" id="IPR035906">
    <property type="entry name" value="MetI-like_sf"/>
</dbReference>
<dbReference type="Proteomes" id="UP000470446">
    <property type="component" value="Unassembled WGS sequence"/>
</dbReference>
<accession>A0A7K3PGN6</accession>
<dbReference type="PANTHER" id="PTHR30614:SF21">
    <property type="entry name" value="AMINO ACID ABC TRANSPORTER PERMEASE"/>
    <property type="match status" value="1"/>
</dbReference>
<feature type="transmembrane region" description="Helical" evidence="7">
    <location>
        <begin position="140"/>
        <end position="166"/>
    </location>
</feature>
<feature type="transmembrane region" description="Helical" evidence="7">
    <location>
        <begin position="74"/>
        <end position="94"/>
    </location>
</feature>
<feature type="transmembrane region" description="Helical" evidence="7">
    <location>
        <begin position="18"/>
        <end position="36"/>
    </location>
</feature>
<dbReference type="InterPro" id="IPR043429">
    <property type="entry name" value="ArtM/GltK/GlnP/TcyL/YhdX-like"/>
</dbReference>
<protein>
    <submittedName>
        <fullName evidence="9">Amino acid ABC transporter permease</fullName>
    </submittedName>
</protein>
<keyword evidence="2 7" id="KW-0813">Transport</keyword>
<dbReference type="EMBL" id="JAAGMA010000227">
    <property type="protein sequence ID" value="NEB09057.1"/>
    <property type="molecule type" value="Genomic_DNA"/>
</dbReference>
<evidence type="ECO:0000313" key="10">
    <source>
        <dbReference type="Proteomes" id="UP000470446"/>
    </source>
</evidence>
<keyword evidence="3" id="KW-1003">Cell membrane</keyword>
<dbReference type="RefSeq" id="WP_164244774.1">
    <property type="nucleotide sequence ID" value="NZ_JAAGMA010000227.1"/>
</dbReference>
<proteinExistence type="inferred from homology"/>
<dbReference type="PROSITE" id="PS50928">
    <property type="entry name" value="ABC_TM1"/>
    <property type="match status" value="1"/>
</dbReference>
<comment type="caution">
    <text evidence="9">The sequence shown here is derived from an EMBL/GenBank/DDBJ whole genome shotgun (WGS) entry which is preliminary data.</text>
</comment>
<evidence type="ECO:0000256" key="6">
    <source>
        <dbReference type="ARBA" id="ARBA00023136"/>
    </source>
</evidence>
<feature type="domain" description="ABC transmembrane type-1" evidence="8">
    <location>
        <begin position="68"/>
        <end position="261"/>
    </location>
</feature>
<keyword evidence="5 7" id="KW-1133">Transmembrane helix</keyword>
<evidence type="ECO:0000256" key="2">
    <source>
        <dbReference type="ARBA" id="ARBA00022448"/>
    </source>
</evidence>
<gene>
    <name evidence="9" type="ORF">G3I32_09235</name>
</gene>
<dbReference type="Gene3D" id="1.10.3720.10">
    <property type="entry name" value="MetI-like"/>
    <property type="match status" value="1"/>
</dbReference>
<evidence type="ECO:0000256" key="4">
    <source>
        <dbReference type="ARBA" id="ARBA00022692"/>
    </source>
</evidence>
<dbReference type="PANTHER" id="PTHR30614">
    <property type="entry name" value="MEMBRANE COMPONENT OF AMINO ACID ABC TRANSPORTER"/>
    <property type="match status" value="1"/>
</dbReference>
<dbReference type="SUPFAM" id="SSF161098">
    <property type="entry name" value="MetI-like"/>
    <property type="match status" value="1"/>
</dbReference>
<dbReference type="InterPro" id="IPR010065">
    <property type="entry name" value="AA_ABC_transptr_permease_3TM"/>
</dbReference>
<name>A0A7K3PGN6_9ACTN</name>
<evidence type="ECO:0000256" key="7">
    <source>
        <dbReference type="RuleBase" id="RU363032"/>
    </source>
</evidence>
<dbReference type="Pfam" id="PF00528">
    <property type="entry name" value="BPD_transp_1"/>
    <property type="match status" value="1"/>
</dbReference>
<dbReference type="GO" id="GO:0022857">
    <property type="term" value="F:transmembrane transporter activity"/>
    <property type="evidence" value="ECO:0007669"/>
    <property type="project" value="InterPro"/>
</dbReference>